<feature type="transmembrane region" description="Helical" evidence="6">
    <location>
        <begin position="12"/>
        <end position="32"/>
    </location>
</feature>
<dbReference type="EMBL" id="RKHR01000004">
    <property type="protein sequence ID" value="ROS01566.1"/>
    <property type="molecule type" value="Genomic_DNA"/>
</dbReference>
<evidence type="ECO:0000256" key="1">
    <source>
        <dbReference type="ARBA" id="ARBA00004651"/>
    </source>
</evidence>
<gene>
    <name evidence="8" type="ORF">EDC56_2008</name>
</gene>
<dbReference type="InterPro" id="IPR011701">
    <property type="entry name" value="MFS"/>
</dbReference>
<evidence type="ECO:0000313" key="8">
    <source>
        <dbReference type="EMBL" id="ROS01566.1"/>
    </source>
</evidence>
<dbReference type="CDD" id="cd17324">
    <property type="entry name" value="MFS_NepI_like"/>
    <property type="match status" value="1"/>
</dbReference>
<organism evidence="8 9">
    <name type="scientific">Sinobacterium caligoides</name>
    <dbReference type="NCBI Taxonomy" id="933926"/>
    <lineage>
        <taxon>Bacteria</taxon>
        <taxon>Pseudomonadati</taxon>
        <taxon>Pseudomonadota</taxon>
        <taxon>Gammaproteobacteria</taxon>
        <taxon>Cellvibrionales</taxon>
        <taxon>Spongiibacteraceae</taxon>
        <taxon>Sinobacterium</taxon>
    </lineage>
</organism>
<dbReference type="SUPFAM" id="SSF103473">
    <property type="entry name" value="MFS general substrate transporter"/>
    <property type="match status" value="1"/>
</dbReference>
<dbReference type="PANTHER" id="PTHR43124">
    <property type="entry name" value="PURINE EFFLUX PUMP PBUE"/>
    <property type="match status" value="1"/>
</dbReference>
<sequence length="403" mass="43142">MSKKDLALSENTLIWLLAAVQFINVIDFMMIMPLGPDLAKGLGMNSSDIGSITAAYTFSAATAAILSARFIDRFRRKAVLTFTLLGLSIGTLAAAFSQNTEQLIACRVIAGGFAGPATSIAMSLLIDHIPVERRGRAMGKVMGAFSVAAVLGVPTGMQLSIWFSWHAPFLLIGSIGLIVSLLISLILPKGERPATKEQAVSLPTLLAHPGVMISYLMTAGAMLAGFLLIPNFSSYFQFNLGFPREDIGSLYLVGGIASFFSMRIAGQMVDRFGSTPIAWAAWLSSASIVFVAFILQLQVPLWLVFIIFMSANATRNVAIQALASQVPPAALRGAYMSLQSATRHISTGLAASIASMVLSSGPDARLQHFDSLAWLTIFISILVPIAMHLTQHALSQRKSHPLQ</sequence>
<dbReference type="PANTHER" id="PTHR43124:SF3">
    <property type="entry name" value="CHLORAMPHENICOL EFFLUX PUMP RV0191"/>
    <property type="match status" value="1"/>
</dbReference>
<dbReference type="PRINTS" id="PR01035">
    <property type="entry name" value="TCRTETA"/>
</dbReference>
<feature type="transmembrane region" description="Helical" evidence="6">
    <location>
        <begin position="372"/>
        <end position="390"/>
    </location>
</feature>
<keyword evidence="5 6" id="KW-0472">Membrane</keyword>
<reference evidence="8 9" key="1">
    <citation type="submission" date="2018-11" db="EMBL/GenBank/DDBJ databases">
        <title>Genomic Encyclopedia of Type Strains, Phase IV (KMG-IV): sequencing the most valuable type-strain genomes for metagenomic binning, comparative biology and taxonomic classification.</title>
        <authorList>
            <person name="Goeker M."/>
        </authorList>
    </citation>
    <scope>NUCLEOTIDE SEQUENCE [LARGE SCALE GENOMIC DNA]</scope>
    <source>
        <strain evidence="8 9">DSM 100316</strain>
    </source>
</reference>
<comment type="caution">
    <text evidence="8">The sequence shown here is derived from an EMBL/GenBank/DDBJ whole genome shotgun (WGS) entry which is preliminary data.</text>
</comment>
<feature type="transmembrane region" description="Helical" evidence="6">
    <location>
        <begin position="108"/>
        <end position="129"/>
    </location>
</feature>
<dbReference type="AlphaFoldDB" id="A0A3N2DP73"/>
<feature type="transmembrane region" description="Helical" evidence="6">
    <location>
        <begin position="247"/>
        <end position="265"/>
    </location>
</feature>
<keyword evidence="4 6" id="KW-1133">Transmembrane helix</keyword>
<name>A0A3N2DP73_9GAMM</name>
<feature type="transmembrane region" description="Helical" evidence="6">
    <location>
        <begin position="169"/>
        <end position="187"/>
    </location>
</feature>
<evidence type="ECO:0000256" key="6">
    <source>
        <dbReference type="SAM" id="Phobius"/>
    </source>
</evidence>
<feature type="transmembrane region" description="Helical" evidence="6">
    <location>
        <begin position="141"/>
        <end position="163"/>
    </location>
</feature>
<feature type="domain" description="Major facilitator superfamily (MFS) profile" evidence="7">
    <location>
        <begin position="13"/>
        <end position="398"/>
    </location>
</feature>
<evidence type="ECO:0000313" key="9">
    <source>
        <dbReference type="Proteomes" id="UP000275394"/>
    </source>
</evidence>
<dbReference type="GO" id="GO:0005886">
    <property type="term" value="C:plasma membrane"/>
    <property type="evidence" value="ECO:0007669"/>
    <property type="project" value="UniProtKB-SubCell"/>
</dbReference>
<evidence type="ECO:0000259" key="7">
    <source>
        <dbReference type="PROSITE" id="PS50850"/>
    </source>
</evidence>
<proteinExistence type="predicted"/>
<evidence type="ECO:0000256" key="2">
    <source>
        <dbReference type="ARBA" id="ARBA00022475"/>
    </source>
</evidence>
<keyword evidence="9" id="KW-1185">Reference proteome</keyword>
<protein>
    <submittedName>
        <fullName evidence="8">Putative MFS family arabinose efflux permease</fullName>
    </submittedName>
</protein>
<dbReference type="GO" id="GO:0022857">
    <property type="term" value="F:transmembrane transporter activity"/>
    <property type="evidence" value="ECO:0007669"/>
    <property type="project" value="InterPro"/>
</dbReference>
<dbReference type="Gene3D" id="1.20.1250.20">
    <property type="entry name" value="MFS general substrate transporter like domains"/>
    <property type="match status" value="1"/>
</dbReference>
<dbReference type="InterPro" id="IPR036259">
    <property type="entry name" value="MFS_trans_sf"/>
</dbReference>
<keyword evidence="2" id="KW-1003">Cell membrane</keyword>
<keyword evidence="3 6" id="KW-0812">Transmembrane</keyword>
<dbReference type="RefSeq" id="WP_123712344.1">
    <property type="nucleotide sequence ID" value="NZ_RKHR01000004.1"/>
</dbReference>
<dbReference type="InterPro" id="IPR050189">
    <property type="entry name" value="MFS_Efflux_Transporters"/>
</dbReference>
<accession>A0A3N2DP73</accession>
<evidence type="ECO:0000256" key="5">
    <source>
        <dbReference type="ARBA" id="ARBA00023136"/>
    </source>
</evidence>
<feature type="transmembrane region" description="Helical" evidence="6">
    <location>
        <begin position="52"/>
        <end position="71"/>
    </location>
</feature>
<dbReference type="InterPro" id="IPR020846">
    <property type="entry name" value="MFS_dom"/>
</dbReference>
<dbReference type="PROSITE" id="PS50850">
    <property type="entry name" value="MFS"/>
    <property type="match status" value="1"/>
</dbReference>
<feature type="transmembrane region" description="Helical" evidence="6">
    <location>
        <begin position="78"/>
        <end position="96"/>
    </location>
</feature>
<evidence type="ECO:0000256" key="3">
    <source>
        <dbReference type="ARBA" id="ARBA00022692"/>
    </source>
</evidence>
<dbReference type="Pfam" id="PF07690">
    <property type="entry name" value="MFS_1"/>
    <property type="match status" value="1"/>
</dbReference>
<evidence type="ECO:0000256" key="4">
    <source>
        <dbReference type="ARBA" id="ARBA00022989"/>
    </source>
</evidence>
<dbReference type="Proteomes" id="UP000275394">
    <property type="component" value="Unassembled WGS sequence"/>
</dbReference>
<dbReference type="InterPro" id="IPR001958">
    <property type="entry name" value="Tet-R_TetA/multi-R_MdtG-like"/>
</dbReference>
<comment type="subcellular location">
    <subcellularLocation>
        <location evidence="1">Cell membrane</location>
        <topology evidence="1">Multi-pass membrane protein</topology>
    </subcellularLocation>
</comment>
<feature type="transmembrane region" description="Helical" evidence="6">
    <location>
        <begin position="199"/>
        <end position="227"/>
    </location>
</feature>